<keyword evidence="4" id="KW-1185">Reference proteome</keyword>
<proteinExistence type="predicted"/>
<evidence type="ECO:0000313" key="4">
    <source>
        <dbReference type="Proteomes" id="UP000503447"/>
    </source>
</evidence>
<evidence type="ECO:0000256" key="2">
    <source>
        <dbReference type="SAM" id="Phobius"/>
    </source>
</evidence>
<accession>A0A6M5YRD4</accession>
<evidence type="ECO:0000313" key="3">
    <source>
        <dbReference type="EMBL" id="QJW96509.1"/>
    </source>
</evidence>
<dbReference type="KEGG" id="ftj:FTUN_4066"/>
<evidence type="ECO:0008006" key="5">
    <source>
        <dbReference type="Google" id="ProtNLM"/>
    </source>
</evidence>
<keyword evidence="2" id="KW-1133">Transmembrane helix</keyword>
<evidence type="ECO:0000256" key="1">
    <source>
        <dbReference type="SAM" id="MobiDB-lite"/>
    </source>
</evidence>
<feature type="transmembrane region" description="Helical" evidence="2">
    <location>
        <begin position="178"/>
        <end position="198"/>
    </location>
</feature>
<name>A0A6M5YRD4_9BACT</name>
<keyword evidence="2" id="KW-0472">Membrane</keyword>
<gene>
    <name evidence="3" type="ORF">FTUN_4066</name>
</gene>
<dbReference type="EMBL" id="CP053452">
    <property type="protein sequence ID" value="QJW96509.1"/>
    <property type="molecule type" value="Genomic_DNA"/>
</dbReference>
<keyword evidence="2" id="KW-0812">Transmembrane</keyword>
<dbReference type="AlphaFoldDB" id="A0A6M5YRD4"/>
<protein>
    <recommendedName>
        <fullName evidence="5">DUF4381 domain-containing protein</fullName>
    </recommendedName>
</protein>
<sequence>MSHPPPFRRAFAYPVSARPALAGLVLVLGLAGAAAGARPAGVTTDARADRDRITLSGTVRITLAVEGPAPLRVELPKQLLTADADTGWRIRPDGSAAITPAANGRERWQQVYRLDPYTDGAPLVVSFSPVTVNDSKVAWPAVPVTVTRTVSETTAAAARPVTPPEDVPRPTDPPPDHAPAWAFALGPVCVVLLMVVWVRRRRPKPMPPDQWALAALTKLSPGGLGGAEVAERVAAILRAFVERRFLIPAPTLTTAELSVAAEKQGWPVEQAEPLGALLDECDRAKFAGDVPDDDGCRRLVRLAIDWVHDVGRPAGPR</sequence>
<dbReference type="Proteomes" id="UP000503447">
    <property type="component" value="Chromosome"/>
</dbReference>
<feature type="compositionally biased region" description="Pro residues" evidence="1">
    <location>
        <begin position="161"/>
        <end position="175"/>
    </location>
</feature>
<organism evidence="3 4">
    <name type="scientific">Frigoriglobus tundricola</name>
    <dbReference type="NCBI Taxonomy" id="2774151"/>
    <lineage>
        <taxon>Bacteria</taxon>
        <taxon>Pseudomonadati</taxon>
        <taxon>Planctomycetota</taxon>
        <taxon>Planctomycetia</taxon>
        <taxon>Gemmatales</taxon>
        <taxon>Gemmataceae</taxon>
        <taxon>Frigoriglobus</taxon>
    </lineage>
</organism>
<reference evidence="4" key="1">
    <citation type="submission" date="2020-05" db="EMBL/GenBank/DDBJ databases">
        <title>Frigoriglobus tundricola gen. nov., sp. nov., a psychrotolerant cellulolytic planctomycete of the family Gemmataceae with two divergent copies of 16S rRNA gene.</title>
        <authorList>
            <person name="Kulichevskaya I.S."/>
            <person name="Ivanova A.A."/>
            <person name="Naumoff D.G."/>
            <person name="Beletsky A.V."/>
            <person name="Rijpstra W.I.C."/>
            <person name="Sinninghe Damste J.S."/>
            <person name="Mardanov A.V."/>
            <person name="Ravin N.V."/>
            <person name="Dedysh S.N."/>
        </authorList>
    </citation>
    <scope>NUCLEOTIDE SEQUENCE [LARGE SCALE GENOMIC DNA]</scope>
    <source>
        <strain evidence="4">PL17</strain>
    </source>
</reference>
<feature type="region of interest" description="Disordered" evidence="1">
    <location>
        <begin position="153"/>
        <end position="175"/>
    </location>
</feature>